<organism evidence="2">
    <name type="scientific">Oryza meridionalis</name>
    <dbReference type="NCBI Taxonomy" id="40149"/>
    <lineage>
        <taxon>Eukaryota</taxon>
        <taxon>Viridiplantae</taxon>
        <taxon>Streptophyta</taxon>
        <taxon>Embryophyta</taxon>
        <taxon>Tracheophyta</taxon>
        <taxon>Spermatophyta</taxon>
        <taxon>Magnoliopsida</taxon>
        <taxon>Liliopsida</taxon>
        <taxon>Poales</taxon>
        <taxon>Poaceae</taxon>
        <taxon>BOP clade</taxon>
        <taxon>Oryzoideae</taxon>
        <taxon>Oryzeae</taxon>
        <taxon>Oryzinae</taxon>
        <taxon>Oryza</taxon>
    </lineage>
</organism>
<sequence length="209" mass="22766">MSMEISMEKNLEKRSRKRSRYLSPPYTYTLPFPFTVAVQDDVSVSDSDQSEDLTNVAVADMLSALHAAALLDMDAANVHLLRRFFTLHRTTSPSSSSTRINAQAEFNPSSSSSSRQKEEETTSKTKKKKKKKAAAAAAASTPTTTIRLPLTDVRNNLQKMISSLLGRSPTATATTSHDHGAKLALAGEMRGLLAKVDKMLSATTPANRH</sequence>
<feature type="compositionally biased region" description="Polar residues" evidence="1">
    <location>
        <begin position="99"/>
        <end position="108"/>
    </location>
</feature>
<reference evidence="2" key="1">
    <citation type="submission" date="2015-04" db="UniProtKB">
        <authorList>
            <consortium name="EnsemblPlants"/>
        </authorList>
    </citation>
    <scope>IDENTIFICATION</scope>
</reference>
<evidence type="ECO:0000313" key="3">
    <source>
        <dbReference type="Proteomes" id="UP000008021"/>
    </source>
</evidence>
<feature type="region of interest" description="Disordered" evidence="1">
    <location>
        <begin position="90"/>
        <end position="141"/>
    </location>
</feature>
<proteinExistence type="predicted"/>
<dbReference type="Gramene" id="OMERI05G00150.1">
    <property type="protein sequence ID" value="OMERI05G00150.1"/>
    <property type="gene ID" value="OMERI05G00150"/>
</dbReference>
<keyword evidence="3" id="KW-1185">Reference proteome</keyword>
<accession>A0A0E0DKQ7</accession>
<evidence type="ECO:0000313" key="2">
    <source>
        <dbReference type="EnsemblPlants" id="OMERI05G00150.1"/>
    </source>
</evidence>
<dbReference type="AlphaFoldDB" id="A0A0E0DKQ7"/>
<dbReference type="EnsemblPlants" id="OMERI05G00150.1">
    <property type="protein sequence ID" value="OMERI05G00150.1"/>
    <property type="gene ID" value="OMERI05G00150"/>
</dbReference>
<evidence type="ECO:0000256" key="1">
    <source>
        <dbReference type="SAM" id="MobiDB-lite"/>
    </source>
</evidence>
<protein>
    <submittedName>
        <fullName evidence="2">Uncharacterized protein</fullName>
    </submittedName>
</protein>
<name>A0A0E0DKQ7_9ORYZ</name>
<dbReference type="Proteomes" id="UP000008021">
    <property type="component" value="Chromosome 5"/>
</dbReference>
<reference evidence="2" key="2">
    <citation type="submission" date="2018-05" db="EMBL/GenBank/DDBJ databases">
        <title>OmerRS3 (Oryza meridionalis Reference Sequence Version 3).</title>
        <authorList>
            <person name="Zhang J."/>
            <person name="Kudrna D."/>
            <person name="Lee S."/>
            <person name="Talag J."/>
            <person name="Welchert J."/>
            <person name="Wing R.A."/>
        </authorList>
    </citation>
    <scope>NUCLEOTIDE SEQUENCE [LARGE SCALE GENOMIC DNA]</scope>
    <source>
        <strain evidence="2">cv. OR44</strain>
    </source>
</reference>
<dbReference type="HOGENOM" id="CLU_1374198_0_0_1"/>
<feature type="compositionally biased region" description="Basic residues" evidence="1">
    <location>
        <begin position="124"/>
        <end position="133"/>
    </location>
</feature>